<accession>A0ABX5YPA9</accession>
<keyword evidence="2" id="KW-1185">Reference proteome</keyword>
<evidence type="ECO:0000313" key="2">
    <source>
        <dbReference type="Proteomes" id="UP000322887"/>
    </source>
</evidence>
<protein>
    <submittedName>
        <fullName evidence="1">Uncharacterized protein</fullName>
    </submittedName>
</protein>
<organism evidence="1 2">
    <name type="scientific">Gimesia maris</name>
    <dbReference type="NCBI Taxonomy" id="122"/>
    <lineage>
        <taxon>Bacteria</taxon>
        <taxon>Pseudomonadati</taxon>
        <taxon>Planctomycetota</taxon>
        <taxon>Planctomycetia</taxon>
        <taxon>Planctomycetales</taxon>
        <taxon>Planctomycetaceae</taxon>
        <taxon>Gimesia</taxon>
    </lineage>
</organism>
<proteinExistence type="predicted"/>
<reference evidence="1 2" key="1">
    <citation type="submission" date="2019-08" db="EMBL/GenBank/DDBJ databases">
        <title>Deep-cultivation of Planctomycetes and their phenomic and genomic characterization uncovers novel biology.</title>
        <authorList>
            <person name="Wiegand S."/>
            <person name="Jogler M."/>
            <person name="Boedeker C."/>
            <person name="Pinto D."/>
            <person name="Vollmers J."/>
            <person name="Rivas-Marin E."/>
            <person name="Kohn T."/>
            <person name="Peeters S.H."/>
            <person name="Heuer A."/>
            <person name="Rast P."/>
            <person name="Oberbeckmann S."/>
            <person name="Bunk B."/>
            <person name="Jeske O."/>
            <person name="Meyerdierks A."/>
            <person name="Storesund J.E."/>
            <person name="Kallscheuer N."/>
            <person name="Luecker S."/>
            <person name="Lage O.M."/>
            <person name="Pohl T."/>
            <person name="Merkel B.J."/>
            <person name="Hornburger P."/>
            <person name="Mueller R.-W."/>
            <person name="Bruemmer F."/>
            <person name="Labrenz M."/>
            <person name="Spormann A.M."/>
            <person name="Op den Camp H."/>
            <person name="Overmann J."/>
            <person name="Amann R."/>
            <person name="Jetten M.S.M."/>
            <person name="Mascher T."/>
            <person name="Medema M.H."/>
            <person name="Devos D.P."/>
            <person name="Kaster A.-K."/>
            <person name="Ovreas L."/>
            <person name="Rohde M."/>
            <person name="Galperin M.Y."/>
            <person name="Jogler C."/>
        </authorList>
    </citation>
    <scope>NUCLEOTIDE SEQUENCE [LARGE SCALE GENOMIC DNA]</scope>
    <source>
        <strain evidence="1 2">DSM 8797</strain>
    </source>
</reference>
<dbReference type="EMBL" id="CP042910">
    <property type="protein sequence ID" value="QEG17589.1"/>
    <property type="molecule type" value="Genomic_DNA"/>
</dbReference>
<name>A0ABX5YPA9_9PLAN</name>
<evidence type="ECO:0000313" key="1">
    <source>
        <dbReference type="EMBL" id="QEG17589.1"/>
    </source>
</evidence>
<gene>
    <name evidence="1" type="ORF">GmarT_34710</name>
</gene>
<sequence>MRHICSENPFQLTHCDIERTMVLQDSFKAFCKYDTTEFYHITSKYLSNPTSDRM</sequence>
<dbReference type="Proteomes" id="UP000322887">
    <property type="component" value="Chromosome"/>
</dbReference>